<evidence type="ECO:0000256" key="1">
    <source>
        <dbReference type="ARBA" id="ARBA00004418"/>
    </source>
</evidence>
<feature type="signal peptide" evidence="15">
    <location>
        <begin position="1"/>
        <end position="38"/>
    </location>
</feature>
<dbReference type="KEGG" id="nde:NIDE4060"/>
<evidence type="ECO:0000313" key="18">
    <source>
        <dbReference type="Proteomes" id="UP000001660"/>
    </source>
</evidence>
<dbReference type="PROSITE" id="PS51007">
    <property type="entry name" value="CYTC"/>
    <property type="match status" value="1"/>
</dbReference>
<evidence type="ECO:0000256" key="15">
    <source>
        <dbReference type="SAM" id="SignalP"/>
    </source>
</evidence>
<reference evidence="17 18" key="1">
    <citation type="journal article" date="2010" name="Proc. Natl. Acad. Sci. U.S.A.">
        <title>A Nitrospira metagenome illuminates the physiology and evolution of globally important nitrite-oxidizing bacteria.</title>
        <authorList>
            <person name="Lucker S."/>
            <person name="Wagner M."/>
            <person name="Maixner F."/>
            <person name="Pelletier E."/>
            <person name="Koch H."/>
            <person name="Vacherie B."/>
            <person name="Rattei T."/>
            <person name="Sinninghe Damste J."/>
            <person name="Spieck E."/>
            <person name="Le Paslier D."/>
            <person name="Daims H."/>
        </authorList>
    </citation>
    <scope>NUCLEOTIDE SEQUENCE [LARGE SCALE GENOMIC DNA]</scope>
</reference>
<evidence type="ECO:0000256" key="14">
    <source>
        <dbReference type="PIRSR" id="PIRSR000294-2"/>
    </source>
</evidence>
<evidence type="ECO:0000256" key="8">
    <source>
        <dbReference type="ARBA" id="ARBA00022982"/>
    </source>
</evidence>
<evidence type="ECO:0000256" key="2">
    <source>
        <dbReference type="ARBA" id="ARBA00004856"/>
    </source>
</evidence>
<organism evidence="17 18">
    <name type="scientific">Nitrospira defluvii</name>
    <dbReference type="NCBI Taxonomy" id="330214"/>
    <lineage>
        <taxon>Bacteria</taxon>
        <taxon>Pseudomonadati</taxon>
        <taxon>Nitrospirota</taxon>
        <taxon>Nitrospiria</taxon>
        <taxon>Nitrospirales</taxon>
        <taxon>Nitrospiraceae</taxon>
        <taxon>Nitrospira</taxon>
    </lineage>
</organism>
<comment type="subcellular location">
    <subcellularLocation>
        <location evidence="1">Periplasm</location>
    </subcellularLocation>
</comment>
<dbReference type="Pfam" id="PF03150">
    <property type="entry name" value="CCP_MauG"/>
    <property type="match status" value="1"/>
</dbReference>
<feature type="binding site" description="axial binding residue" evidence="14">
    <location>
        <position position="103"/>
    </location>
    <ligand>
        <name>heme c</name>
        <dbReference type="ChEBI" id="CHEBI:61717"/>
        <label>1</label>
    </ligand>
    <ligandPart>
        <name>Fe</name>
        <dbReference type="ChEBI" id="CHEBI:18248"/>
    </ligandPart>
</feature>
<dbReference type="HOGENOM" id="CLU_034652_3_1_0"/>
<keyword evidence="18" id="KW-1185">Reference proteome</keyword>
<proteinExistence type="predicted"/>
<dbReference type="EMBL" id="FP929003">
    <property type="protein sequence ID" value="CBK43729.1"/>
    <property type="molecule type" value="Genomic_DNA"/>
</dbReference>
<dbReference type="AlphaFoldDB" id="D8P897"/>
<dbReference type="eggNOG" id="COG1858">
    <property type="taxonomic scope" value="Bacteria"/>
</dbReference>
<dbReference type="SUPFAM" id="SSF46626">
    <property type="entry name" value="Cytochrome c"/>
    <property type="match status" value="2"/>
</dbReference>
<dbReference type="GO" id="GO:0004130">
    <property type="term" value="F:cytochrome-c peroxidase activity"/>
    <property type="evidence" value="ECO:0007669"/>
    <property type="project" value="TreeGrafter"/>
</dbReference>
<dbReference type="FunFam" id="1.10.760.10:FF:000019">
    <property type="entry name" value="Di-heme cytochrome C peroxidase"/>
    <property type="match status" value="1"/>
</dbReference>
<sequence>MQSQQEVLFMVRSNATLRLILALLVLCAFGAGSGSVQASSSGHAPHGIVTIDGVTVPDVGPLPTVVPIPSSNLNYTAKIELGKQLYFDGRLSKNNAISCAFCHNPGTGFADPRQTSIGVGGGVGGRQSPTVYNTGLNHVQFWDGRARSLEEQAIGPIHNPVEMAETHEHVVAKLGKIKGYQQQFKAVFGTDVNLQGIAEAIAAYERTVLSTNSAFDKYVLGDQKAMDDAAVRGMALFRGKARCILCHNGPNFTDNQFHNLGVPQVGPMKEDLGRFVVSRAEKDRGAFKTPTLRSITETAPYMHDGAFRTLEEVVEFMDQGGGSNPNLSPLVKPLNLTAEEKRDLVAFLKALAGEPIPFSMPKLPK</sequence>
<gene>
    <name evidence="17" type="primary">ccpA2</name>
    <name evidence="17" type="ORF">NIDE4060</name>
</gene>
<keyword evidence="10 14" id="KW-0408">Iron</keyword>
<dbReference type="Gene3D" id="1.10.760.10">
    <property type="entry name" value="Cytochrome c-like domain"/>
    <property type="match status" value="2"/>
</dbReference>
<dbReference type="InterPro" id="IPR051395">
    <property type="entry name" value="Cytochrome_c_Peroxidase/MauG"/>
</dbReference>
<evidence type="ECO:0000256" key="13">
    <source>
        <dbReference type="PIRSR" id="PIRSR000294-1"/>
    </source>
</evidence>
<name>D8P897_9BACT</name>
<comment type="pathway">
    <text evidence="2">One-carbon metabolism; methylamine degradation.</text>
</comment>
<dbReference type="InterPro" id="IPR009056">
    <property type="entry name" value="Cyt_c-like_dom"/>
</dbReference>
<comment type="PTM">
    <text evidence="13">Binds 2 heme groups per subunit.</text>
</comment>
<keyword evidence="17" id="KW-0575">Peroxidase</keyword>
<evidence type="ECO:0000259" key="16">
    <source>
        <dbReference type="PROSITE" id="PS51007"/>
    </source>
</evidence>
<dbReference type="InterPro" id="IPR004852">
    <property type="entry name" value="Di-haem_cyt_c_peroxidsae"/>
</dbReference>
<dbReference type="PIRSF" id="PIRSF000294">
    <property type="entry name" value="Cytochrome-c_peroxidase"/>
    <property type="match status" value="1"/>
</dbReference>
<keyword evidence="4 13" id="KW-0349">Heme</keyword>
<feature type="binding site" description="covalent" evidence="13">
    <location>
        <position position="243"/>
    </location>
    <ligand>
        <name>heme c</name>
        <dbReference type="ChEBI" id="CHEBI:61717"/>
        <label>2</label>
    </ligand>
</feature>
<comment type="function">
    <text evidence="11">Involved in methylamine metabolism. Essential for the maturation of the beta subunit of MADH, presumably via a step in the biosynthesis of tryptophan tryptophylquinone (TTQ), the cofactor of MADH.</text>
</comment>
<feature type="binding site" description="covalent" evidence="13">
    <location>
        <position position="102"/>
    </location>
    <ligand>
        <name>heme c</name>
        <dbReference type="ChEBI" id="CHEBI:61717"/>
        <label>1</label>
    </ligand>
</feature>
<keyword evidence="3" id="KW-0813">Transport</keyword>
<evidence type="ECO:0000256" key="6">
    <source>
        <dbReference type="ARBA" id="ARBA00022729"/>
    </source>
</evidence>
<keyword evidence="5 14" id="KW-0479">Metal-binding</keyword>
<dbReference type="GO" id="GO:0020037">
    <property type="term" value="F:heme binding"/>
    <property type="evidence" value="ECO:0007669"/>
    <property type="project" value="InterPro"/>
</dbReference>
<evidence type="ECO:0000256" key="12">
    <source>
        <dbReference type="ARBA" id="ARBA00073576"/>
    </source>
</evidence>
<evidence type="ECO:0000313" key="17">
    <source>
        <dbReference type="EMBL" id="CBK43729.1"/>
    </source>
</evidence>
<evidence type="ECO:0000256" key="4">
    <source>
        <dbReference type="ARBA" id="ARBA00022617"/>
    </source>
</evidence>
<keyword evidence="8" id="KW-0249">Electron transport</keyword>
<dbReference type="GO" id="GO:0009055">
    <property type="term" value="F:electron transfer activity"/>
    <property type="evidence" value="ECO:0007669"/>
    <property type="project" value="InterPro"/>
</dbReference>
<evidence type="ECO:0000256" key="7">
    <source>
        <dbReference type="ARBA" id="ARBA00022764"/>
    </source>
</evidence>
<protein>
    <recommendedName>
        <fullName evidence="12">Methylamine utilization protein MauG</fullName>
    </recommendedName>
</protein>
<dbReference type="GO" id="GO:0046872">
    <property type="term" value="F:metal ion binding"/>
    <property type="evidence" value="ECO:0007669"/>
    <property type="project" value="UniProtKB-KW"/>
</dbReference>
<dbReference type="Proteomes" id="UP000001660">
    <property type="component" value="Chromosome"/>
</dbReference>
<dbReference type="PANTHER" id="PTHR30600">
    <property type="entry name" value="CYTOCHROME C PEROXIDASE-RELATED"/>
    <property type="match status" value="1"/>
</dbReference>
<accession>D8P897</accession>
<dbReference type="Pfam" id="PF00034">
    <property type="entry name" value="Cytochrom_C"/>
    <property type="match status" value="1"/>
</dbReference>
<evidence type="ECO:0000256" key="11">
    <source>
        <dbReference type="ARBA" id="ARBA00058991"/>
    </source>
</evidence>
<dbReference type="STRING" id="330214.NIDE4060"/>
<comment type="cofactor">
    <cofactor evidence="13">
        <name>heme</name>
        <dbReference type="ChEBI" id="CHEBI:30413"/>
    </cofactor>
    <text evidence="13">Binds 2 heme groups.</text>
</comment>
<keyword evidence="9 17" id="KW-0560">Oxidoreductase</keyword>
<evidence type="ECO:0000256" key="9">
    <source>
        <dbReference type="ARBA" id="ARBA00023002"/>
    </source>
</evidence>
<dbReference type="GO" id="GO:0042597">
    <property type="term" value="C:periplasmic space"/>
    <property type="evidence" value="ECO:0007669"/>
    <property type="project" value="UniProtKB-SubCell"/>
</dbReference>
<feature type="binding site" description="covalent" evidence="13">
    <location>
        <position position="99"/>
    </location>
    <ligand>
        <name>heme c</name>
        <dbReference type="ChEBI" id="CHEBI:61717"/>
        <label>1</label>
    </ligand>
</feature>
<dbReference type="OrthoDB" id="9772811at2"/>
<dbReference type="InterPro" id="IPR036909">
    <property type="entry name" value="Cyt_c-like_dom_sf"/>
</dbReference>
<keyword evidence="6 15" id="KW-0732">Signal</keyword>
<dbReference type="PANTHER" id="PTHR30600:SF10">
    <property type="entry name" value="BLL6722 PROTEIN"/>
    <property type="match status" value="1"/>
</dbReference>
<feature type="chain" id="PRO_5003119709" description="Methylamine utilization protein MauG" evidence="15">
    <location>
        <begin position="39"/>
        <end position="365"/>
    </location>
</feature>
<evidence type="ECO:0000256" key="3">
    <source>
        <dbReference type="ARBA" id="ARBA00022448"/>
    </source>
</evidence>
<feature type="binding site" description="axial binding residue" evidence="14">
    <location>
        <position position="317"/>
    </location>
    <ligand>
        <name>heme c</name>
        <dbReference type="ChEBI" id="CHEBI:61717"/>
        <label>2</label>
    </ligand>
    <ligandPart>
        <name>Fe</name>
        <dbReference type="ChEBI" id="CHEBI:18248"/>
    </ligandPart>
</feature>
<evidence type="ECO:0000256" key="5">
    <source>
        <dbReference type="ARBA" id="ARBA00022723"/>
    </source>
</evidence>
<feature type="domain" description="Cytochrome c" evidence="16">
    <location>
        <begin position="228"/>
        <end position="352"/>
    </location>
</feature>
<feature type="binding site" description="axial binding residue" evidence="14">
    <location>
        <position position="247"/>
    </location>
    <ligand>
        <name>heme c</name>
        <dbReference type="ChEBI" id="CHEBI:61717"/>
        <label>2</label>
    </ligand>
    <ligandPart>
        <name>Fe</name>
        <dbReference type="ChEBI" id="CHEBI:18248"/>
    </ligandPart>
</feature>
<feature type="binding site" description="covalent" evidence="13">
    <location>
        <position position="246"/>
    </location>
    <ligand>
        <name>heme c</name>
        <dbReference type="ChEBI" id="CHEBI:61717"/>
        <label>2</label>
    </ligand>
</feature>
<dbReference type="InterPro" id="IPR026259">
    <property type="entry name" value="MauG/Cytc_peroxidase"/>
</dbReference>
<keyword evidence="7" id="KW-0574">Periplasm</keyword>
<evidence type="ECO:0000256" key="10">
    <source>
        <dbReference type="ARBA" id="ARBA00023004"/>
    </source>
</evidence>